<dbReference type="GO" id="GO:0042450">
    <property type="term" value="P:L-arginine biosynthetic process via ornithine"/>
    <property type="evidence" value="ECO:0007669"/>
    <property type="project" value="UniProtKB-UniRule"/>
</dbReference>
<feature type="domain" description="Aspartate/glutamate/uridylate kinase" evidence="10">
    <location>
        <begin position="2"/>
        <end position="235"/>
    </location>
</feature>
<evidence type="ECO:0000256" key="4">
    <source>
        <dbReference type="ARBA" id="ARBA00022679"/>
    </source>
</evidence>
<evidence type="ECO:0000256" key="8">
    <source>
        <dbReference type="ARBA" id="ARBA00048141"/>
    </source>
</evidence>
<evidence type="ECO:0000256" key="2">
    <source>
        <dbReference type="ARBA" id="ARBA00022571"/>
    </source>
</evidence>
<dbReference type="EC" id="2.7.2.8" evidence="9"/>
<dbReference type="NCBIfam" id="TIGR00761">
    <property type="entry name" value="argB"/>
    <property type="match status" value="1"/>
</dbReference>
<dbReference type="AlphaFoldDB" id="A0A840QS34"/>
<evidence type="ECO:0000256" key="7">
    <source>
        <dbReference type="ARBA" id="ARBA00022840"/>
    </source>
</evidence>
<evidence type="ECO:0000313" key="12">
    <source>
        <dbReference type="Proteomes" id="UP000551878"/>
    </source>
</evidence>
<organism evidence="11 12">
    <name type="scientific">Texcoconibacillus texcoconensis</name>
    <dbReference type="NCBI Taxonomy" id="1095777"/>
    <lineage>
        <taxon>Bacteria</taxon>
        <taxon>Bacillati</taxon>
        <taxon>Bacillota</taxon>
        <taxon>Bacilli</taxon>
        <taxon>Bacillales</taxon>
        <taxon>Bacillaceae</taxon>
        <taxon>Texcoconibacillus</taxon>
    </lineage>
</organism>
<evidence type="ECO:0000256" key="6">
    <source>
        <dbReference type="ARBA" id="ARBA00022777"/>
    </source>
</evidence>
<dbReference type="InterPro" id="IPR001048">
    <property type="entry name" value="Asp/Glu/Uridylate_kinase"/>
</dbReference>
<keyword evidence="7 9" id="KW-0067">ATP-binding</keyword>
<dbReference type="UniPathway" id="UPA00068">
    <property type="reaction ID" value="UER00107"/>
</dbReference>
<feature type="site" description="Transition state stabilizer" evidence="9">
    <location>
        <position position="219"/>
    </location>
</feature>
<keyword evidence="4 9" id="KW-0808">Transferase</keyword>
<keyword evidence="3 9" id="KW-0028">Amino-acid biosynthesis</keyword>
<dbReference type="SUPFAM" id="SSF53633">
    <property type="entry name" value="Carbamate kinase-like"/>
    <property type="match status" value="1"/>
</dbReference>
<dbReference type="EMBL" id="JACHHB010000010">
    <property type="protein sequence ID" value="MBB5174174.1"/>
    <property type="molecule type" value="Genomic_DNA"/>
</dbReference>
<dbReference type="InterPro" id="IPR004662">
    <property type="entry name" value="AcgluKinase_fam"/>
</dbReference>
<comment type="pathway">
    <text evidence="1 9">Amino-acid biosynthesis; L-arginine biosynthesis; N(2)-acetyl-L-ornithine from L-glutamate: step 2/4.</text>
</comment>
<comment type="function">
    <text evidence="9">Catalyzes the ATP-dependent phosphorylation of N-acetyl-L-glutamate.</text>
</comment>
<dbReference type="InterPro" id="IPR001057">
    <property type="entry name" value="Glu/AcGlu_kinase"/>
</dbReference>
<feature type="binding site" evidence="9">
    <location>
        <position position="63"/>
    </location>
    <ligand>
        <name>substrate</name>
    </ligand>
</feature>
<gene>
    <name evidence="9" type="primary">argB</name>
    <name evidence="11" type="ORF">HNQ41_002368</name>
</gene>
<dbReference type="PIRSF" id="PIRSF000728">
    <property type="entry name" value="NAGK"/>
    <property type="match status" value="1"/>
</dbReference>
<keyword evidence="5 9" id="KW-0547">Nucleotide-binding</keyword>
<reference evidence="11 12" key="1">
    <citation type="submission" date="2020-08" db="EMBL/GenBank/DDBJ databases">
        <title>Genomic Encyclopedia of Type Strains, Phase IV (KMG-IV): sequencing the most valuable type-strain genomes for metagenomic binning, comparative biology and taxonomic classification.</title>
        <authorList>
            <person name="Goeker M."/>
        </authorList>
    </citation>
    <scope>NUCLEOTIDE SEQUENCE [LARGE SCALE GENOMIC DNA]</scope>
    <source>
        <strain evidence="11 12">DSM 24696</strain>
    </source>
</reference>
<name>A0A840QS34_9BACI</name>
<keyword evidence="2 9" id="KW-0055">Arginine biosynthesis</keyword>
<feature type="binding site" evidence="9">
    <location>
        <begin position="41"/>
        <end position="42"/>
    </location>
    <ligand>
        <name>substrate</name>
    </ligand>
</feature>
<comment type="catalytic activity">
    <reaction evidence="8 9">
        <text>N-acetyl-L-glutamate + ATP = N-acetyl-L-glutamyl 5-phosphate + ADP</text>
        <dbReference type="Rhea" id="RHEA:14629"/>
        <dbReference type="ChEBI" id="CHEBI:30616"/>
        <dbReference type="ChEBI" id="CHEBI:44337"/>
        <dbReference type="ChEBI" id="CHEBI:57936"/>
        <dbReference type="ChEBI" id="CHEBI:456216"/>
        <dbReference type="EC" id="2.7.2.8"/>
    </reaction>
</comment>
<dbReference type="Proteomes" id="UP000551878">
    <property type="component" value="Unassembled WGS sequence"/>
</dbReference>
<keyword evidence="12" id="KW-1185">Reference proteome</keyword>
<dbReference type="Gene3D" id="3.40.1160.10">
    <property type="entry name" value="Acetylglutamate kinase-like"/>
    <property type="match status" value="1"/>
</dbReference>
<feature type="site" description="Transition state stabilizer" evidence="9">
    <location>
        <position position="7"/>
    </location>
</feature>
<evidence type="ECO:0000256" key="3">
    <source>
        <dbReference type="ARBA" id="ARBA00022605"/>
    </source>
</evidence>
<dbReference type="GO" id="GO:0005524">
    <property type="term" value="F:ATP binding"/>
    <property type="evidence" value="ECO:0007669"/>
    <property type="project" value="UniProtKB-UniRule"/>
</dbReference>
<dbReference type="GO" id="GO:0005737">
    <property type="term" value="C:cytoplasm"/>
    <property type="evidence" value="ECO:0007669"/>
    <property type="project" value="UniProtKB-SubCell"/>
</dbReference>
<dbReference type="InterPro" id="IPR036393">
    <property type="entry name" value="AceGlu_kinase-like_sf"/>
</dbReference>
<dbReference type="FunFam" id="3.40.1160.10:FF:000004">
    <property type="entry name" value="Acetylglutamate kinase"/>
    <property type="match status" value="1"/>
</dbReference>
<sequence length="267" mass="28562">MKTVVFKCGGSTLDQLPNTFYETVANLHKNEGYQPVIVHGGGPLITSALSQFNVSTTFVDGLRVTTNEVLDIVEMVLSGTVNKQIVRKFHQNGGVAHGMSGVDSALLQARPAKNAEKLGFVGEVEHVNSGVLQTMIESGAIPVISPIGIDDNGQRYNLNGDTAASAVAQALQAPLCFLSDVPGVMYDQKEGHGVYEQLTIQQAESLIDKQQVTGGMIPKLRAAMKAVKHGVTNVSMIDGTNVNDLEDYFNGKSIGTTVERGEEMHHV</sequence>
<dbReference type="HAMAP" id="MF_00082">
    <property type="entry name" value="ArgB"/>
    <property type="match status" value="1"/>
</dbReference>
<evidence type="ECO:0000256" key="9">
    <source>
        <dbReference type="HAMAP-Rule" id="MF_00082"/>
    </source>
</evidence>
<dbReference type="Pfam" id="PF00696">
    <property type="entry name" value="AA_kinase"/>
    <property type="match status" value="1"/>
</dbReference>
<dbReference type="CDD" id="cd04238">
    <property type="entry name" value="AAK_NAGK-like"/>
    <property type="match status" value="1"/>
</dbReference>
<keyword evidence="6 9" id="KW-0418">Kinase</keyword>
<feature type="binding site" evidence="9">
    <location>
        <position position="157"/>
    </location>
    <ligand>
        <name>substrate</name>
    </ligand>
</feature>
<dbReference type="InterPro" id="IPR037528">
    <property type="entry name" value="ArgB"/>
</dbReference>
<dbReference type="RefSeq" id="WP_184664603.1">
    <property type="nucleotide sequence ID" value="NZ_JACHHB010000010.1"/>
</dbReference>
<protein>
    <recommendedName>
        <fullName evidence="9">Acetylglutamate kinase</fullName>
        <ecNumber evidence="9">2.7.2.8</ecNumber>
    </recommendedName>
    <alternativeName>
        <fullName evidence="9">N-acetyl-L-glutamate 5-phosphotransferase</fullName>
    </alternativeName>
    <alternativeName>
        <fullName evidence="9">NAG kinase</fullName>
        <shortName evidence="9">NAGK</shortName>
    </alternativeName>
</protein>
<dbReference type="PANTHER" id="PTHR23342">
    <property type="entry name" value="N-ACETYLGLUTAMATE SYNTHASE"/>
    <property type="match status" value="1"/>
</dbReference>
<keyword evidence="9" id="KW-0963">Cytoplasm</keyword>
<proteinExistence type="inferred from homology"/>
<dbReference type="GO" id="GO:0003991">
    <property type="term" value="F:acetylglutamate kinase activity"/>
    <property type="evidence" value="ECO:0007669"/>
    <property type="project" value="UniProtKB-UniRule"/>
</dbReference>
<accession>A0A840QS34</accession>
<dbReference type="PANTHER" id="PTHR23342:SF0">
    <property type="entry name" value="N-ACETYLGLUTAMATE SYNTHASE, MITOCHONDRIAL"/>
    <property type="match status" value="1"/>
</dbReference>
<comment type="caution">
    <text evidence="11">The sequence shown here is derived from an EMBL/GenBank/DDBJ whole genome shotgun (WGS) entry which is preliminary data.</text>
</comment>
<dbReference type="PRINTS" id="PR00474">
    <property type="entry name" value="GLU5KINASE"/>
</dbReference>
<evidence type="ECO:0000256" key="1">
    <source>
        <dbReference type="ARBA" id="ARBA00004828"/>
    </source>
</evidence>
<comment type="subcellular location">
    <subcellularLocation>
        <location evidence="9">Cytoplasm</location>
    </subcellularLocation>
</comment>
<comment type="similarity">
    <text evidence="9">Belongs to the acetylglutamate kinase family. ArgB subfamily.</text>
</comment>
<evidence type="ECO:0000313" key="11">
    <source>
        <dbReference type="EMBL" id="MBB5174174.1"/>
    </source>
</evidence>
<evidence type="ECO:0000259" key="10">
    <source>
        <dbReference type="Pfam" id="PF00696"/>
    </source>
</evidence>
<evidence type="ECO:0000256" key="5">
    <source>
        <dbReference type="ARBA" id="ARBA00022741"/>
    </source>
</evidence>